<dbReference type="OMA" id="FARCTRP"/>
<organism evidence="6 7">
    <name type="scientific">Ceratopteris richardii</name>
    <name type="common">Triangle waterfern</name>
    <dbReference type="NCBI Taxonomy" id="49495"/>
    <lineage>
        <taxon>Eukaryota</taxon>
        <taxon>Viridiplantae</taxon>
        <taxon>Streptophyta</taxon>
        <taxon>Embryophyta</taxon>
        <taxon>Tracheophyta</taxon>
        <taxon>Polypodiopsida</taxon>
        <taxon>Polypodiidae</taxon>
        <taxon>Polypodiales</taxon>
        <taxon>Pteridineae</taxon>
        <taxon>Pteridaceae</taxon>
        <taxon>Parkerioideae</taxon>
        <taxon>Ceratopteris</taxon>
    </lineage>
</organism>
<evidence type="ECO:0000313" key="6">
    <source>
        <dbReference type="EMBL" id="KAH7434408.1"/>
    </source>
</evidence>
<dbReference type="InterPro" id="IPR036085">
    <property type="entry name" value="PAZ_dom_sf"/>
</dbReference>
<dbReference type="InterPro" id="IPR003165">
    <property type="entry name" value="Piwi"/>
</dbReference>
<dbReference type="GO" id="GO:0003723">
    <property type="term" value="F:RNA binding"/>
    <property type="evidence" value="ECO:0007669"/>
    <property type="project" value="InterPro"/>
</dbReference>
<keyword evidence="2" id="KW-0943">RNA-mediated gene silencing</keyword>
<evidence type="ECO:0000256" key="1">
    <source>
        <dbReference type="ARBA" id="ARBA00008201"/>
    </source>
</evidence>
<feature type="region of interest" description="Disordered" evidence="3">
    <location>
        <begin position="1"/>
        <end position="112"/>
    </location>
</feature>
<dbReference type="Pfam" id="PF02171">
    <property type="entry name" value="Piwi"/>
    <property type="match status" value="1"/>
</dbReference>
<dbReference type="InterPro" id="IPR036397">
    <property type="entry name" value="RNaseH_sf"/>
</dbReference>
<dbReference type="InterPro" id="IPR032472">
    <property type="entry name" value="ArgoL2"/>
</dbReference>
<dbReference type="CDD" id="cd04657">
    <property type="entry name" value="Piwi_ago-like"/>
    <property type="match status" value="1"/>
</dbReference>
<dbReference type="Gene3D" id="3.40.50.2300">
    <property type="match status" value="1"/>
</dbReference>
<dbReference type="AlphaFoldDB" id="A0A8T2UIA9"/>
<dbReference type="GO" id="GO:0031047">
    <property type="term" value="P:regulatory ncRNA-mediated gene silencing"/>
    <property type="evidence" value="ECO:0007669"/>
    <property type="project" value="UniProtKB-KW"/>
</dbReference>
<dbReference type="Pfam" id="PF16488">
    <property type="entry name" value="ArgoL2"/>
    <property type="match status" value="1"/>
</dbReference>
<protein>
    <submittedName>
        <fullName evidence="6">Uncharacterized protein</fullName>
    </submittedName>
</protein>
<dbReference type="PANTHER" id="PTHR22891">
    <property type="entry name" value="EUKARYOTIC TRANSLATION INITIATION FACTOR 2C"/>
    <property type="match status" value="1"/>
</dbReference>
<comment type="caution">
    <text evidence="6">The sequence shown here is derived from an EMBL/GenBank/DDBJ whole genome shotgun (WGS) entry which is preliminary data.</text>
</comment>
<dbReference type="Gene3D" id="3.30.420.10">
    <property type="entry name" value="Ribonuclease H-like superfamily/Ribonuclease H"/>
    <property type="match status" value="1"/>
</dbReference>
<reference evidence="6" key="1">
    <citation type="submission" date="2021-08" db="EMBL/GenBank/DDBJ databases">
        <title>WGS assembly of Ceratopteris richardii.</title>
        <authorList>
            <person name="Marchant D.B."/>
            <person name="Chen G."/>
            <person name="Jenkins J."/>
            <person name="Shu S."/>
            <person name="Leebens-Mack J."/>
            <person name="Grimwood J."/>
            <person name="Schmutz J."/>
            <person name="Soltis P."/>
            <person name="Soltis D."/>
            <person name="Chen Z.-H."/>
        </authorList>
    </citation>
    <scope>NUCLEOTIDE SEQUENCE</scope>
    <source>
        <strain evidence="6">Whitten #5841</strain>
        <tissue evidence="6">Leaf</tissue>
    </source>
</reference>
<dbReference type="SUPFAM" id="SSF53098">
    <property type="entry name" value="Ribonuclease H-like"/>
    <property type="match status" value="1"/>
</dbReference>
<dbReference type="Pfam" id="PF02170">
    <property type="entry name" value="PAZ"/>
    <property type="match status" value="1"/>
</dbReference>
<feature type="compositionally biased region" description="Low complexity" evidence="3">
    <location>
        <begin position="97"/>
        <end position="108"/>
    </location>
</feature>
<dbReference type="Pfam" id="PF16486">
    <property type="entry name" value="ArgoN"/>
    <property type="match status" value="1"/>
</dbReference>
<dbReference type="InterPro" id="IPR003100">
    <property type="entry name" value="PAZ_dom"/>
</dbReference>
<dbReference type="Gene3D" id="2.170.260.10">
    <property type="entry name" value="paz domain"/>
    <property type="match status" value="1"/>
</dbReference>
<dbReference type="PROSITE" id="PS50822">
    <property type="entry name" value="PIWI"/>
    <property type="match status" value="1"/>
</dbReference>
<dbReference type="SUPFAM" id="SSF101690">
    <property type="entry name" value="PAZ domain"/>
    <property type="match status" value="1"/>
</dbReference>
<dbReference type="CDD" id="cd02846">
    <property type="entry name" value="PAZ_argonaute_like"/>
    <property type="match status" value="1"/>
</dbReference>
<dbReference type="FunFam" id="2.170.260.10:FF:000008">
    <property type="entry name" value="Protein argonaute 7"/>
    <property type="match status" value="1"/>
</dbReference>
<dbReference type="PROSITE" id="PS50821">
    <property type="entry name" value="PAZ"/>
    <property type="match status" value="1"/>
</dbReference>
<feature type="compositionally biased region" description="Basic and acidic residues" evidence="3">
    <location>
        <begin position="50"/>
        <end position="59"/>
    </location>
</feature>
<dbReference type="Proteomes" id="UP000825935">
    <property type="component" value="Chromosome 6"/>
</dbReference>
<comment type="similarity">
    <text evidence="1">Belongs to the argonaute family. Ago subfamily.</text>
</comment>
<dbReference type="OrthoDB" id="10252740at2759"/>
<dbReference type="InterPro" id="IPR045246">
    <property type="entry name" value="Piwi_ago-like"/>
</dbReference>
<dbReference type="InterPro" id="IPR014811">
    <property type="entry name" value="ArgoL1"/>
</dbReference>
<dbReference type="InterPro" id="IPR012337">
    <property type="entry name" value="RNaseH-like_sf"/>
</dbReference>
<gene>
    <name evidence="6" type="ORF">KP509_06G016100</name>
</gene>
<evidence type="ECO:0000259" key="5">
    <source>
        <dbReference type="PROSITE" id="PS50822"/>
    </source>
</evidence>
<feature type="domain" description="PAZ" evidence="4">
    <location>
        <begin position="359"/>
        <end position="471"/>
    </location>
</feature>
<feature type="domain" description="Piwi" evidence="5">
    <location>
        <begin position="654"/>
        <end position="957"/>
    </location>
</feature>
<proteinExistence type="inferred from homology"/>
<dbReference type="EMBL" id="CM035411">
    <property type="protein sequence ID" value="KAH7434408.1"/>
    <property type="molecule type" value="Genomic_DNA"/>
</dbReference>
<dbReference type="Pfam" id="PF08699">
    <property type="entry name" value="ArgoL1"/>
    <property type="match status" value="1"/>
</dbReference>
<dbReference type="InterPro" id="IPR032474">
    <property type="entry name" value="Argonaute_N"/>
</dbReference>
<dbReference type="SMART" id="SM00950">
    <property type="entry name" value="Piwi"/>
    <property type="match status" value="1"/>
</dbReference>
<keyword evidence="7" id="KW-1185">Reference proteome</keyword>
<evidence type="ECO:0000259" key="4">
    <source>
        <dbReference type="PROSITE" id="PS50821"/>
    </source>
</evidence>
<evidence type="ECO:0000256" key="2">
    <source>
        <dbReference type="ARBA" id="ARBA00023158"/>
    </source>
</evidence>
<sequence>MHPRGGQADYARGERGGRGNRGRGGGGREWGPAPQRGERGRRGGGGGRGYVERDRRGEGESSGSQQYFQGRGQCRGSFGGRRGGRGPPSRDTKQVESYDASESSSSTSQGNWGAAVPLLSELLPGLENLSLEGRPPAIEVPDEVLKGECLKESRALLVPPNRPKLGTLGIASKVRANHFVVKFNPGLCIYHYDVEIEPKVNSKAVARKLQQELCGREADFRGKCPVYDGSKSMYTAVELPFDKRDFSVIFSNESREKTYKITIKLVATLNLSSLSEYLLGRKIAVPQDQLQALDVALRQSLVWKYTPVGRSFFTRSLGSVTLDGGLTAWNGFFQSLRPTSQGLVLNVDLVTTAFYEPIEVVDFLGKKIRSFDPRYKLTDAQRNMVKKALSRLKVEVTHRPTPRKYRIYGLSPVPAKDLRFSMDREGGMEIGIIEYFKNTYNYSIKYPELPCLQVQATRVSYLPMEVCKICEGQKYVGKLSEEQTTGLRNLACVKPFQREEKVKGIMGGSEAPGRGEFVTTFGLSVSSQMTTISARILQPPKLRYGMQGQKRELVPRFGSWNMNESCLVEGGTVDYWAFISFDRSVSRLADDIIAALSGRCQELGINMASTTIVPPYLGRREELEGPQLERCLTTVCTRASKEISARGSSGTLQILVCILGEKTPAYGELKRICETKLGVVTQCCLSKNIKKFNSQYLANVALKINAKVGGRNNNLALELPQLCGIFKRPTIIFGADVTHPNPGDDSSPSIAAVVANVDWPSAVKYVATVRAQAHREEMIAQLKDMVQELWSKFCDKVNVRPERIIMFRDGVSEGQFDAVLQCEVHALKEAMLELGGSCYTPQITWVVIQKRHHTRLFPADNNKDKSGNVSPGTVVDTTITHPREFDFYLCSHAGIQGTSKPTHYHVLWDENGFTSDEMQTLINNMCYTYARCTRSISVVPPAHYAHLAAYRARLYIDSQGGSDVASQSSGRTSSVATGGRTTRAAVPAVRVLPRIANNVQDVMYFC</sequence>
<evidence type="ECO:0000313" key="7">
    <source>
        <dbReference type="Proteomes" id="UP000825935"/>
    </source>
</evidence>
<evidence type="ECO:0000256" key="3">
    <source>
        <dbReference type="SAM" id="MobiDB-lite"/>
    </source>
</evidence>
<name>A0A8T2UIA9_CERRI</name>
<dbReference type="SMART" id="SM01163">
    <property type="entry name" value="DUF1785"/>
    <property type="match status" value="1"/>
</dbReference>
<accession>A0A8T2UIA9</accession>